<proteinExistence type="predicted"/>
<dbReference type="RefSeq" id="WP_078982437.1">
    <property type="nucleotide sequence ID" value="NZ_MWQN01000005.1"/>
</dbReference>
<comment type="caution">
    <text evidence="2">The sequence shown here is derived from an EMBL/GenBank/DDBJ whole genome shotgun (WGS) entry which is preliminary data.</text>
</comment>
<sequence length="83" mass="9205">MTYRIQYTNEAEDGLSKLSDTRRREVRSGAESTIGRDPYGHGSCPVRGDRDRREVTVANAFLRYEVSGTVLVVTVLQAVAPFG</sequence>
<protein>
    <recommendedName>
        <fullName evidence="4">Type II toxin-antitoxin system RelE/ParE family toxin</fullName>
    </recommendedName>
</protein>
<dbReference type="Proteomes" id="UP000190037">
    <property type="component" value="Unassembled WGS sequence"/>
</dbReference>
<evidence type="ECO:0000256" key="1">
    <source>
        <dbReference type="SAM" id="MobiDB-lite"/>
    </source>
</evidence>
<evidence type="ECO:0008006" key="4">
    <source>
        <dbReference type="Google" id="ProtNLM"/>
    </source>
</evidence>
<feature type="compositionally biased region" description="Basic and acidic residues" evidence="1">
    <location>
        <begin position="19"/>
        <end position="28"/>
    </location>
</feature>
<keyword evidence="3" id="KW-1185">Reference proteome</keyword>
<dbReference type="InterPro" id="IPR035093">
    <property type="entry name" value="RelE/ParE_toxin_dom_sf"/>
</dbReference>
<evidence type="ECO:0000313" key="2">
    <source>
        <dbReference type="EMBL" id="OPC76599.1"/>
    </source>
</evidence>
<dbReference type="AlphaFoldDB" id="A0A1T3NID0"/>
<name>A0A1T3NID0_9ACTN</name>
<gene>
    <name evidence="2" type="ORF">B4N89_44725</name>
</gene>
<organism evidence="2 3">
    <name type="scientific">Embleya scabrispora</name>
    <dbReference type="NCBI Taxonomy" id="159449"/>
    <lineage>
        <taxon>Bacteria</taxon>
        <taxon>Bacillati</taxon>
        <taxon>Actinomycetota</taxon>
        <taxon>Actinomycetes</taxon>
        <taxon>Kitasatosporales</taxon>
        <taxon>Streptomycetaceae</taxon>
        <taxon>Embleya</taxon>
    </lineage>
</organism>
<accession>A0A1T3NID0</accession>
<dbReference type="OrthoDB" id="4350849at2"/>
<feature type="region of interest" description="Disordered" evidence="1">
    <location>
        <begin position="16"/>
        <end position="48"/>
    </location>
</feature>
<dbReference type="SUPFAM" id="SSF143011">
    <property type="entry name" value="RelE-like"/>
    <property type="match status" value="1"/>
</dbReference>
<reference evidence="2 3" key="1">
    <citation type="submission" date="2017-03" db="EMBL/GenBank/DDBJ databases">
        <title>Draft genome sequence of Streptomyces scabrisporus NF3, endophyte isolated from Amphipterygium adstringens.</title>
        <authorList>
            <person name="Vazquez M."/>
            <person name="Ceapa C.D."/>
            <person name="Rodriguez Luna D."/>
            <person name="Sanchez Esquivel S."/>
        </authorList>
    </citation>
    <scope>NUCLEOTIDE SEQUENCE [LARGE SCALE GENOMIC DNA]</scope>
    <source>
        <strain evidence="2 3">NF3</strain>
    </source>
</reference>
<dbReference type="Gene3D" id="3.30.2310.20">
    <property type="entry name" value="RelE-like"/>
    <property type="match status" value="1"/>
</dbReference>
<evidence type="ECO:0000313" key="3">
    <source>
        <dbReference type="Proteomes" id="UP000190037"/>
    </source>
</evidence>
<dbReference type="EMBL" id="MWQN01000005">
    <property type="protein sequence ID" value="OPC76599.1"/>
    <property type="molecule type" value="Genomic_DNA"/>
</dbReference>